<evidence type="ECO:0000256" key="3">
    <source>
        <dbReference type="ARBA" id="ARBA00022801"/>
    </source>
</evidence>
<keyword evidence="4 5" id="KW-0326">Glycosidase</keyword>
<comment type="similarity">
    <text evidence="1 5">Belongs to the glycosyl hydrolase 43 family.</text>
</comment>
<dbReference type="PANTHER" id="PTHR43817:SF1">
    <property type="entry name" value="HYDROLASE, FAMILY 43, PUTATIVE (AFU_ORTHOLOGUE AFUA_3G01660)-RELATED"/>
    <property type="match status" value="1"/>
</dbReference>
<dbReference type="EMBL" id="JBHSMC010000001">
    <property type="protein sequence ID" value="MFC5463572.1"/>
    <property type="molecule type" value="Genomic_DNA"/>
</dbReference>
<dbReference type="Pfam" id="PF04616">
    <property type="entry name" value="Glyco_hydro_43"/>
    <property type="match status" value="1"/>
</dbReference>
<dbReference type="CDD" id="cd18820">
    <property type="entry name" value="GH43_LbAraf43-like"/>
    <property type="match status" value="1"/>
</dbReference>
<dbReference type="InterPro" id="IPR006710">
    <property type="entry name" value="Glyco_hydro_43"/>
</dbReference>
<dbReference type="SUPFAM" id="SSF75005">
    <property type="entry name" value="Arabinanase/levansucrase/invertase"/>
    <property type="match status" value="1"/>
</dbReference>
<accession>A0ABW0LF61</accession>
<comment type="caution">
    <text evidence="6">The sequence shown here is derived from an EMBL/GenBank/DDBJ whole genome shotgun (WGS) entry which is preliminary data.</text>
</comment>
<evidence type="ECO:0000256" key="2">
    <source>
        <dbReference type="ARBA" id="ARBA00022729"/>
    </source>
</evidence>
<dbReference type="RefSeq" id="WP_382347244.1">
    <property type="nucleotide sequence ID" value="NZ_JBHSMC010000001.1"/>
</dbReference>
<keyword evidence="7" id="KW-1185">Reference proteome</keyword>
<dbReference type="PANTHER" id="PTHR43817">
    <property type="entry name" value="GLYCOSYL HYDROLASE"/>
    <property type="match status" value="1"/>
</dbReference>
<keyword evidence="3 5" id="KW-0378">Hydrolase</keyword>
<dbReference type="Proteomes" id="UP001596147">
    <property type="component" value="Unassembled WGS sequence"/>
</dbReference>
<evidence type="ECO:0000256" key="4">
    <source>
        <dbReference type="ARBA" id="ARBA00023295"/>
    </source>
</evidence>
<protein>
    <submittedName>
        <fullName evidence="6">Family 43 glycosylhydrolase</fullName>
    </submittedName>
</protein>
<organism evidence="6 7">
    <name type="scientific">Lederbergia graminis</name>
    <dbReference type="NCBI Taxonomy" id="735518"/>
    <lineage>
        <taxon>Bacteria</taxon>
        <taxon>Bacillati</taxon>
        <taxon>Bacillota</taxon>
        <taxon>Bacilli</taxon>
        <taxon>Bacillales</taxon>
        <taxon>Bacillaceae</taxon>
        <taxon>Lederbergia</taxon>
    </lineage>
</organism>
<evidence type="ECO:0000313" key="6">
    <source>
        <dbReference type="EMBL" id="MFC5463572.1"/>
    </source>
</evidence>
<dbReference type="InterPro" id="IPR023296">
    <property type="entry name" value="Glyco_hydro_beta-prop_sf"/>
</dbReference>
<name>A0ABW0LF61_9BACI</name>
<keyword evidence="2" id="KW-0732">Signal</keyword>
<reference evidence="7" key="1">
    <citation type="journal article" date="2019" name="Int. J. Syst. Evol. Microbiol.">
        <title>The Global Catalogue of Microorganisms (GCM) 10K type strain sequencing project: providing services to taxonomists for standard genome sequencing and annotation.</title>
        <authorList>
            <consortium name="The Broad Institute Genomics Platform"/>
            <consortium name="The Broad Institute Genome Sequencing Center for Infectious Disease"/>
            <person name="Wu L."/>
            <person name="Ma J."/>
        </authorList>
    </citation>
    <scope>NUCLEOTIDE SEQUENCE [LARGE SCALE GENOMIC DNA]</scope>
    <source>
        <strain evidence="7">CGMCC 1.12237</strain>
    </source>
</reference>
<gene>
    <name evidence="6" type="ORF">ACFPM4_02260</name>
</gene>
<proteinExistence type="inferred from homology"/>
<evidence type="ECO:0000256" key="1">
    <source>
        <dbReference type="ARBA" id="ARBA00009865"/>
    </source>
</evidence>
<evidence type="ECO:0000256" key="5">
    <source>
        <dbReference type="RuleBase" id="RU361187"/>
    </source>
</evidence>
<evidence type="ECO:0000313" key="7">
    <source>
        <dbReference type="Proteomes" id="UP001596147"/>
    </source>
</evidence>
<dbReference type="Gene3D" id="2.115.10.20">
    <property type="entry name" value="Glycosyl hydrolase domain, family 43"/>
    <property type="match status" value="1"/>
</dbReference>
<sequence length="310" mass="35718">MNFFQNPIMDGADPFITYKDGYYYLVCTEVKHISIWRSKSLSGIANGERKIVFTPQPNKANSTQIWAPELHWINGKWFIYYTVTNDEEVYNHRMFVLESETDDALGHYIDRGVVEESNDKWAIDGTVLEMDNGELYFIWSGFKENDWPQKLYIASLDRNEPWKLLSERILLSETTLPWEGSTIEGPQILRKNGKLMIIFSADDAGSDRYKLGMLTFTGTDPLNPNHWVKHPTPLFGTYMENNVYSPGHGNFTKSPDGKEDWMIYHAAMQKGAGYNRNIRMQPFSWNDDDTPNFGVPLSTETKIKLPSGEI</sequence>